<evidence type="ECO:0000259" key="2">
    <source>
        <dbReference type="Pfam" id="PF13472"/>
    </source>
</evidence>
<dbReference type="SUPFAM" id="SSF52266">
    <property type="entry name" value="SGNH hydrolase"/>
    <property type="match status" value="1"/>
</dbReference>
<dbReference type="InterPro" id="IPR013830">
    <property type="entry name" value="SGNH_hydro"/>
</dbReference>
<dbReference type="EMBL" id="JAPWDS010000005">
    <property type="protein sequence ID" value="KAJ5496833.1"/>
    <property type="molecule type" value="Genomic_DNA"/>
</dbReference>
<dbReference type="Pfam" id="PF13472">
    <property type="entry name" value="Lipase_GDSL_2"/>
    <property type="match status" value="1"/>
</dbReference>
<evidence type="ECO:0000313" key="3">
    <source>
        <dbReference type="EMBL" id="KAJ5496833.1"/>
    </source>
</evidence>
<reference evidence="3" key="1">
    <citation type="submission" date="2022-12" db="EMBL/GenBank/DDBJ databases">
        <authorList>
            <person name="Petersen C."/>
        </authorList>
    </citation>
    <scope>NUCLEOTIDE SEQUENCE</scope>
    <source>
        <strain evidence="3">IBT 29495</strain>
    </source>
</reference>
<dbReference type="SUPFAM" id="SSF69318">
    <property type="entry name" value="Integrin alpha N-terminal domain"/>
    <property type="match status" value="2"/>
</dbReference>
<accession>A0A9W9XPK9</accession>
<dbReference type="Gene3D" id="2.130.10.130">
    <property type="entry name" value="Integrin alpha, N-terminal"/>
    <property type="match status" value="2"/>
</dbReference>
<dbReference type="InterPro" id="IPR028994">
    <property type="entry name" value="Integrin_alpha_N"/>
</dbReference>
<dbReference type="InterPro" id="IPR051532">
    <property type="entry name" value="Ester_Hydrolysis_Enzymes"/>
</dbReference>
<protein>
    <recommendedName>
        <fullName evidence="2">SGNH hydrolase-type esterase domain-containing protein</fullName>
    </recommendedName>
</protein>
<dbReference type="Pfam" id="PF13517">
    <property type="entry name" value="FG-GAP_3"/>
    <property type="match status" value="2"/>
</dbReference>
<dbReference type="Proteomes" id="UP001149954">
    <property type="component" value="Unassembled WGS sequence"/>
</dbReference>
<sequence>MVGSKSNGDMEDDDVEAHSGDVITKVRTAAANSVGYKPNVVIINAGTNDCRQEVDIPNVGARMMSLIKYLVGSEDMNDTLIVLSTLIPSTQKLIAAHRGEVNRQYRDLVKSMKGDGVNIVLADMDPPAPDAANGWISWPGDFTSENGDVDDTHPNDHGYAKMAYVWYRAIDDAYGDGLISEPVDTDSSWGNGPCEKASGNGIYAGGLTQKGSGEDDGIYYHSSESMGVIYSLYGQKDFSEKIFFAHLYDQERDDILVWHESENTVQYQVYKNNGGSKLFDNPILISVKDNCIPRGVHFIDINGDGLDDFVCISTDGMAYASVNNGDGSNTKAPTFTSLGKWKDSEGDQENVRLGDVDGDGRADYCIVASNGDITCWRNGWINNLPAYWQPLGKRFTGKEMGDIKGVRFEDINGDGRDDLIWVDDDGATTTYTNSRSCIKGTEGDGLNIGMGGIAESSLRGQIHFARIYGERQDFGLLGRQDYVFVQRGEFAGEDLGFSWDFHVWKNVGSGATKIKADGNRYCNMMGHDDGLPATGMPIMSCLTPPKLSIDKDLDRRDLHLVDWDGDGACDIVWTDPTNDNQPHLWRNRIKDTGDFNWAYTANPAPGVHCSEKRGLGFFDRPVHLADISGNGKSDYLCVEKDGRVSGYVHTNDGWDHIDQIKSAEDKDRANMQWADVNGDGRADIIHTNKFNGDGTVWYNRGRRDIGDSNYKWENAGVRYQGAVEGSCTYFPDLNGDGFADMHAITHSTKNTAETWYNACSGKNHFGDDGPIEDPKLPIIPQ</sequence>
<dbReference type="PANTHER" id="PTHR30383:SF31">
    <property type="entry name" value="SGNH HYDROLASE-TYPE ESTERASE DOMAIN-CONTAINING PROTEIN-RELATED"/>
    <property type="match status" value="1"/>
</dbReference>
<evidence type="ECO:0000256" key="1">
    <source>
        <dbReference type="ARBA" id="ARBA00022729"/>
    </source>
</evidence>
<dbReference type="OrthoDB" id="6123at2759"/>
<feature type="domain" description="SGNH hydrolase-type esterase" evidence="2">
    <location>
        <begin position="16"/>
        <end position="160"/>
    </location>
</feature>
<keyword evidence="1" id="KW-0732">Signal</keyword>
<keyword evidence="4" id="KW-1185">Reference proteome</keyword>
<dbReference type="InterPro" id="IPR013517">
    <property type="entry name" value="FG-GAP"/>
</dbReference>
<organism evidence="3 4">
    <name type="scientific">Penicillium fimorum</name>
    <dbReference type="NCBI Taxonomy" id="1882269"/>
    <lineage>
        <taxon>Eukaryota</taxon>
        <taxon>Fungi</taxon>
        <taxon>Dikarya</taxon>
        <taxon>Ascomycota</taxon>
        <taxon>Pezizomycotina</taxon>
        <taxon>Eurotiomycetes</taxon>
        <taxon>Eurotiomycetidae</taxon>
        <taxon>Eurotiales</taxon>
        <taxon>Aspergillaceae</taxon>
        <taxon>Penicillium</taxon>
    </lineage>
</organism>
<gene>
    <name evidence="3" type="ORF">N7463_008820</name>
</gene>
<reference evidence="3" key="2">
    <citation type="journal article" date="2023" name="IMA Fungus">
        <title>Comparative genomic study of the Penicillium genus elucidates a diverse pangenome and 15 lateral gene transfer events.</title>
        <authorList>
            <person name="Petersen C."/>
            <person name="Sorensen T."/>
            <person name="Nielsen M.R."/>
            <person name="Sondergaard T.E."/>
            <person name="Sorensen J.L."/>
            <person name="Fitzpatrick D.A."/>
            <person name="Frisvad J.C."/>
            <person name="Nielsen K.L."/>
        </authorList>
    </citation>
    <scope>NUCLEOTIDE SEQUENCE</scope>
    <source>
        <strain evidence="3">IBT 29495</strain>
    </source>
</reference>
<comment type="caution">
    <text evidence="3">The sequence shown here is derived from an EMBL/GenBank/DDBJ whole genome shotgun (WGS) entry which is preliminary data.</text>
</comment>
<dbReference type="InterPro" id="IPR036514">
    <property type="entry name" value="SGNH_hydro_sf"/>
</dbReference>
<evidence type="ECO:0000313" key="4">
    <source>
        <dbReference type="Proteomes" id="UP001149954"/>
    </source>
</evidence>
<dbReference type="Gene3D" id="3.40.50.1110">
    <property type="entry name" value="SGNH hydrolase"/>
    <property type="match status" value="1"/>
</dbReference>
<dbReference type="AlphaFoldDB" id="A0A9W9XPK9"/>
<proteinExistence type="predicted"/>
<name>A0A9W9XPK9_9EURO</name>
<dbReference type="PANTHER" id="PTHR30383">
    <property type="entry name" value="THIOESTERASE 1/PROTEASE 1/LYSOPHOSPHOLIPASE L1"/>
    <property type="match status" value="1"/>
</dbReference>
<dbReference type="GO" id="GO:0004622">
    <property type="term" value="F:phosphatidylcholine lysophospholipase activity"/>
    <property type="evidence" value="ECO:0007669"/>
    <property type="project" value="TreeGrafter"/>
</dbReference>